<name>A0A346PNI1_9EURY</name>
<dbReference type="KEGG" id="nag:AArcMg_1060"/>
<sequence length="487" mass="51885">MMAELQFQITFGLFILTLAGIGLYFFLTTETKRLSEYMLAGRDVGTVPIAISEVTAIASGWTFFAWVGVGFTVGLSGLWFSITMIFLVLFLYRYVAPNFRGTSEQLGSQTVVDHLSVVFGEHRLGPAIRLVGTVTIVVFMMSYIGAQIIAIGEAMDIALGIPYTTAILIGGIAVAFYTTLGGFNASVTAHLLMGSLVIIAAILVPVGMIAEIGGWSAFLAEASANDPNLLSMSGGDAGMALVIAILAWVTFAAGAIGQPHGLMRFQAIRSQRIISAASVIAVAFQALRLTVPLLMGVAGRVLYEGTDIHHENVAMHAIIDLFPAWLAGILLAGIIGAILSTSDSMMIVTSADVTRFYEEHVNPRATETELILFGRGIVVGAAVIGIALAYVRPGTIFEIIEFAFVGLGVSLGLPLAALVLWKKTTAEAVLATILVGLVGSIGNLYLFPEYFPILVWPPAIAALVLVSLWTYDEHAMEYAESRTVIQD</sequence>
<gene>
    <name evidence="15" type="ORF">AArc1_2563</name>
    <name evidence="16" type="ORF">AArcMg_1060</name>
</gene>
<dbReference type="Pfam" id="PF00474">
    <property type="entry name" value="SSF"/>
    <property type="match status" value="1"/>
</dbReference>
<proteinExistence type="inferred from homology"/>
<evidence type="ECO:0000313" key="18">
    <source>
        <dbReference type="Proteomes" id="UP000258707"/>
    </source>
</evidence>
<evidence type="ECO:0000256" key="3">
    <source>
        <dbReference type="ARBA" id="ARBA00022448"/>
    </source>
</evidence>
<evidence type="ECO:0000256" key="10">
    <source>
        <dbReference type="ARBA" id="ARBA00023136"/>
    </source>
</evidence>
<dbReference type="GO" id="GO:0015824">
    <property type="term" value="P:proline transport"/>
    <property type="evidence" value="ECO:0007669"/>
    <property type="project" value="InterPro"/>
</dbReference>
<feature type="transmembrane region" description="Helical" evidence="14">
    <location>
        <begin position="402"/>
        <end position="421"/>
    </location>
</feature>
<evidence type="ECO:0000256" key="11">
    <source>
        <dbReference type="ARBA" id="ARBA00023201"/>
    </source>
</evidence>
<comment type="subcellular location">
    <subcellularLocation>
        <location evidence="1">Cell membrane</location>
        <topology evidence="1">Multi-pass membrane protein</topology>
    </subcellularLocation>
</comment>
<dbReference type="InterPro" id="IPR001734">
    <property type="entry name" value="Na/solute_symporter"/>
</dbReference>
<keyword evidence="4" id="KW-1003">Cell membrane</keyword>
<evidence type="ECO:0000256" key="14">
    <source>
        <dbReference type="SAM" id="Phobius"/>
    </source>
</evidence>
<evidence type="ECO:0000256" key="5">
    <source>
        <dbReference type="ARBA" id="ARBA00022692"/>
    </source>
</evidence>
<feature type="transmembrane region" description="Helical" evidence="14">
    <location>
        <begin position="73"/>
        <end position="92"/>
    </location>
</feature>
<accession>A0A346PH83</accession>
<reference evidence="18" key="1">
    <citation type="submission" date="2017-10" db="EMBL/GenBank/DDBJ databases">
        <title>Phenotypic and genomic properties of facultatively anaerobic sulfur-reducing natronoarchaea from hypersaline soda lakes.</title>
        <authorList>
            <person name="Sorokin D.Y."/>
            <person name="Kublanov I.V."/>
            <person name="Roman P."/>
            <person name="Sinninghe Damste J.S."/>
            <person name="Golyshin P.N."/>
            <person name="Rojo D."/>
            <person name="Ciordia S."/>
            <person name="Mena Md.C."/>
            <person name="Ferrer M."/>
            <person name="Messina E."/>
            <person name="Smedile F."/>
            <person name="La Spada G."/>
            <person name="La Cono V."/>
            <person name="Yakimov M.M."/>
        </authorList>
    </citation>
    <scope>NUCLEOTIDE SEQUENCE [LARGE SCALE GENOMIC DNA]</scope>
    <source>
        <strain evidence="18">AArc1</strain>
    </source>
</reference>
<feature type="transmembrane region" description="Helical" evidence="14">
    <location>
        <begin position="6"/>
        <end position="27"/>
    </location>
</feature>
<dbReference type="EMBL" id="CP024047">
    <property type="protein sequence ID" value="AXR78878.1"/>
    <property type="molecule type" value="Genomic_DNA"/>
</dbReference>
<feature type="transmembrane region" description="Helical" evidence="14">
    <location>
        <begin position="47"/>
        <end position="67"/>
    </location>
</feature>
<dbReference type="PROSITE" id="PS00456">
    <property type="entry name" value="NA_SOLUT_SYMP_1"/>
    <property type="match status" value="1"/>
</dbReference>
<evidence type="ECO:0000256" key="6">
    <source>
        <dbReference type="ARBA" id="ARBA00022847"/>
    </source>
</evidence>
<dbReference type="GO" id="GO:0005298">
    <property type="term" value="F:proline:sodium symporter activity"/>
    <property type="evidence" value="ECO:0007669"/>
    <property type="project" value="InterPro"/>
</dbReference>
<feature type="transmembrane region" description="Helical" evidence="14">
    <location>
        <begin position="317"/>
        <end position="339"/>
    </location>
</feature>
<keyword evidence="11" id="KW-0739">Sodium transport</keyword>
<feature type="transmembrane region" description="Helical" evidence="14">
    <location>
        <begin position="276"/>
        <end position="297"/>
    </location>
</feature>
<dbReference type="PROSITE" id="PS50283">
    <property type="entry name" value="NA_SOLUT_SYMP_3"/>
    <property type="match status" value="1"/>
</dbReference>
<evidence type="ECO:0000256" key="12">
    <source>
        <dbReference type="ARBA" id="ARBA00033708"/>
    </source>
</evidence>
<dbReference type="PANTHER" id="PTHR48086">
    <property type="entry name" value="SODIUM/PROLINE SYMPORTER-RELATED"/>
    <property type="match status" value="1"/>
</dbReference>
<dbReference type="AlphaFoldDB" id="A0A346PNI1"/>
<reference evidence="16" key="3">
    <citation type="journal article" date="2019" name="Int. J. Syst. Evol. Microbiol.">
        <title>Natronolimnobius sulfurireducens sp. nov. and Halalkaliarchaeum desulfuricum gen. nov., sp. nov., the first sulfur-respiring alkaliphilic haloarchaea from hypersaline alkaline lakes.</title>
        <authorList>
            <person name="Sorokin D.Y."/>
            <person name="Yakimov M."/>
            <person name="Messina E."/>
            <person name="Merkel A.Y."/>
            <person name="Bale N.J."/>
            <person name="Sinninghe Damste J.S."/>
        </authorList>
    </citation>
    <scope>NUCLEOTIDE SEQUENCE</scope>
    <source>
        <strain evidence="16">AArc-Mg</strain>
        <strain evidence="15">AArc1</strain>
    </source>
</reference>
<keyword evidence="8" id="KW-0915">Sodium</keyword>
<dbReference type="InterPro" id="IPR018212">
    <property type="entry name" value="Na/solute_symporter_CS"/>
</dbReference>
<keyword evidence="3" id="KW-0813">Transport</keyword>
<evidence type="ECO:0000256" key="1">
    <source>
        <dbReference type="ARBA" id="ARBA00004651"/>
    </source>
</evidence>
<feature type="transmembrane region" description="Helical" evidence="14">
    <location>
        <begin position="237"/>
        <end position="256"/>
    </location>
</feature>
<feature type="transmembrane region" description="Helical" evidence="14">
    <location>
        <begin position="191"/>
        <end position="217"/>
    </location>
</feature>
<feature type="transmembrane region" description="Helical" evidence="14">
    <location>
        <begin position="130"/>
        <end position="151"/>
    </location>
</feature>
<feature type="transmembrane region" description="Helical" evidence="14">
    <location>
        <begin position="453"/>
        <end position="471"/>
    </location>
</feature>
<evidence type="ECO:0000256" key="13">
    <source>
        <dbReference type="RuleBase" id="RU362091"/>
    </source>
</evidence>
<dbReference type="Proteomes" id="UP000258613">
    <property type="component" value="Chromosome"/>
</dbReference>
<dbReference type="KEGG" id="nan:AArc1_2563"/>
<dbReference type="InterPro" id="IPR050277">
    <property type="entry name" value="Sodium:Solute_Symporter"/>
</dbReference>
<feature type="transmembrane region" description="Helical" evidence="14">
    <location>
        <begin position="157"/>
        <end position="179"/>
    </location>
</feature>
<dbReference type="CDD" id="cd11475">
    <property type="entry name" value="SLC5sbd_PutP"/>
    <property type="match status" value="1"/>
</dbReference>
<evidence type="ECO:0000313" key="17">
    <source>
        <dbReference type="Proteomes" id="UP000258613"/>
    </source>
</evidence>
<dbReference type="EMBL" id="CP027033">
    <property type="protein sequence ID" value="AXR81076.1"/>
    <property type="molecule type" value="Genomic_DNA"/>
</dbReference>
<keyword evidence="10 14" id="KW-0472">Membrane</keyword>
<feature type="transmembrane region" description="Helical" evidence="14">
    <location>
        <begin position="428"/>
        <end position="447"/>
    </location>
</feature>
<keyword evidence="9" id="KW-0406">Ion transport</keyword>
<evidence type="ECO:0000256" key="8">
    <source>
        <dbReference type="ARBA" id="ARBA00023053"/>
    </source>
</evidence>
<keyword evidence="5 14" id="KW-0812">Transmembrane</keyword>
<dbReference type="GO" id="GO:0031402">
    <property type="term" value="F:sodium ion binding"/>
    <property type="evidence" value="ECO:0007669"/>
    <property type="project" value="InterPro"/>
</dbReference>
<comment type="catalytic activity">
    <reaction evidence="12">
        <text>L-proline(in) + Na(+)(in) = L-proline(out) + Na(+)(out)</text>
        <dbReference type="Rhea" id="RHEA:28967"/>
        <dbReference type="ChEBI" id="CHEBI:29101"/>
        <dbReference type="ChEBI" id="CHEBI:60039"/>
    </reaction>
</comment>
<dbReference type="Gene3D" id="1.20.1730.10">
    <property type="entry name" value="Sodium/glucose cotransporter"/>
    <property type="match status" value="1"/>
</dbReference>
<dbReference type="PANTHER" id="PTHR48086:SF3">
    <property type="entry name" value="SODIUM_PROLINE SYMPORTER"/>
    <property type="match status" value="1"/>
</dbReference>
<dbReference type="Proteomes" id="UP000258707">
    <property type="component" value="Chromosome"/>
</dbReference>
<evidence type="ECO:0000256" key="9">
    <source>
        <dbReference type="ARBA" id="ARBA00023065"/>
    </source>
</evidence>
<comment type="similarity">
    <text evidence="2 13">Belongs to the sodium:solute symporter (SSF) (TC 2.A.21) family.</text>
</comment>
<feature type="transmembrane region" description="Helical" evidence="14">
    <location>
        <begin position="370"/>
        <end position="390"/>
    </location>
</feature>
<protein>
    <submittedName>
        <fullName evidence="15">Na+/proline symporter</fullName>
    </submittedName>
</protein>
<evidence type="ECO:0000313" key="15">
    <source>
        <dbReference type="EMBL" id="AXR78878.1"/>
    </source>
</evidence>
<accession>A0A346PNI1</accession>
<keyword evidence="17" id="KW-1185">Reference proteome</keyword>
<dbReference type="GO" id="GO:0005886">
    <property type="term" value="C:plasma membrane"/>
    <property type="evidence" value="ECO:0007669"/>
    <property type="project" value="UniProtKB-SubCell"/>
</dbReference>
<dbReference type="InterPro" id="IPR011851">
    <property type="entry name" value="Na/Pro_symporter"/>
</dbReference>
<evidence type="ECO:0000256" key="7">
    <source>
        <dbReference type="ARBA" id="ARBA00022989"/>
    </source>
</evidence>
<evidence type="ECO:0000256" key="2">
    <source>
        <dbReference type="ARBA" id="ARBA00006434"/>
    </source>
</evidence>
<keyword evidence="6" id="KW-0769">Symport</keyword>
<evidence type="ECO:0000256" key="4">
    <source>
        <dbReference type="ARBA" id="ARBA00022475"/>
    </source>
</evidence>
<organism evidence="16 17">
    <name type="scientific">Natrarchaeobaculum sulfurireducens</name>
    <dbReference type="NCBI Taxonomy" id="2044521"/>
    <lineage>
        <taxon>Archaea</taxon>
        <taxon>Methanobacteriati</taxon>
        <taxon>Methanobacteriota</taxon>
        <taxon>Stenosarchaea group</taxon>
        <taxon>Halobacteria</taxon>
        <taxon>Halobacteriales</taxon>
        <taxon>Natrialbaceae</taxon>
        <taxon>Natrarchaeobaculum</taxon>
    </lineage>
</organism>
<reference evidence="17" key="2">
    <citation type="submission" date="2018-02" db="EMBL/GenBank/DDBJ databases">
        <title>Phenotypic and genomic properties of facultatively anaerobic sulfur-reducing natronoarchaea from hypersaline soda lakes.</title>
        <authorList>
            <person name="Sorokin D.Y."/>
            <person name="Kublanov I.V."/>
            <person name="Roman P."/>
            <person name="Sinninghe Damste J.S."/>
            <person name="Golyshin P.N."/>
            <person name="Rojo D."/>
            <person name="Ciordia S."/>
            <person name="Mena M.D.C."/>
            <person name="Ferrer M."/>
            <person name="Messina E."/>
            <person name="Smedile F."/>
            <person name="La Spada G."/>
            <person name="La Cono V."/>
            <person name="Yakimov M.M."/>
        </authorList>
    </citation>
    <scope>NUCLEOTIDE SEQUENCE [LARGE SCALE GENOMIC DNA]</scope>
    <source>
        <strain evidence="17">AArc-Mg</strain>
    </source>
</reference>
<evidence type="ECO:0000313" key="16">
    <source>
        <dbReference type="EMBL" id="AXR81076.1"/>
    </source>
</evidence>
<dbReference type="InterPro" id="IPR038377">
    <property type="entry name" value="Na/Glc_symporter_sf"/>
</dbReference>
<keyword evidence="7 14" id="KW-1133">Transmembrane helix</keyword>